<dbReference type="CDD" id="cd02440">
    <property type="entry name" value="AdoMet_MTases"/>
    <property type="match status" value="1"/>
</dbReference>
<evidence type="ECO:0000256" key="6">
    <source>
        <dbReference type="ARBA" id="ARBA00022603"/>
    </source>
</evidence>
<evidence type="ECO:0000256" key="8">
    <source>
        <dbReference type="ARBA" id="ARBA00022691"/>
    </source>
</evidence>
<proteinExistence type="inferred from homology"/>
<dbReference type="InterPro" id="IPR029063">
    <property type="entry name" value="SAM-dependent_MTases_sf"/>
</dbReference>
<dbReference type="GO" id="GO:0030091">
    <property type="term" value="P:protein repair"/>
    <property type="evidence" value="ECO:0007669"/>
    <property type="project" value="UniProtKB-UniRule"/>
</dbReference>
<dbReference type="GO" id="GO:0032259">
    <property type="term" value="P:methylation"/>
    <property type="evidence" value="ECO:0007669"/>
    <property type="project" value="UniProtKB-KW"/>
</dbReference>
<dbReference type="Proteomes" id="UP000680839">
    <property type="component" value="Chromosome"/>
</dbReference>
<evidence type="ECO:0000256" key="2">
    <source>
        <dbReference type="ARBA" id="ARBA00005369"/>
    </source>
</evidence>
<dbReference type="EMBL" id="CP076134">
    <property type="protein sequence ID" value="QWG13153.1"/>
    <property type="molecule type" value="Genomic_DNA"/>
</dbReference>
<protein>
    <recommendedName>
        <fullName evidence="4 9">Protein-L-isoaspartate O-methyltransferase</fullName>
        <ecNumber evidence="3 9">2.1.1.77</ecNumber>
    </recommendedName>
</protein>
<dbReference type="RefSeq" id="WP_215621899.1">
    <property type="nucleotide sequence ID" value="NZ_CP076134.1"/>
</dbReference>
<dbReference type="EC" id="2.1.1.77" evidence="3 9"/>
<keyword evidence="8" id="KW-0949">S-adenosyl-L-methionine</keyword>
<dbReference type="PANTHER" id="PTHR11579:SF0">
    <property type="entry name" value="PROTEIN-L-ISOASPARTATE(D-ASPARTATE) O-METHYLTRANSFERASE"/>
    <property type="match status" value="1"/>
</dbReference>
<dbReference type="InterPro" id="IPR000682">
    <property type="entry name" value="PCMT"/>
</dbReference>
<reference evidence="10" key="1">
    <citation type="submission" date="2021-06" db="EMBL/GenBank/DDBJ databases">
        <title>Bradyrhizobium sp. S2-20-1 Genome sequencing.</title>
        <authorList>
            <person name="Jin L."/>
        </authorList>
    </citation>
    <scope>NUCLEOTIDE SEQUENCE</scope>
    <source>
        <strain evidence="10">S2-20-1</strain>
    </source>
</reference>
<evidence type="ECO:0000256" key="3">
    <source>
        <dbReference type="ARBA" id="ARBA00011890"/>
    </source>
</evidence>
<evidence type="ECO:0000256" key="4">
    <source>
        <dbReference type="ARBA" id="ARBA00013346"/>
    </source>
</evidence>
<evidence type="ECO:0000256" key="5">
    <source>
        <dbReference type="ARBA" id="ARBA00022490"/>
    </source>
</evidence>
<accession>A0A975RMX5</accession>
<sequence>MNGWQIPSPRKPSKSKADFARERREKVASLIKQGLLKSELIKKALLKVPREDFIPRPYRDYAYLEVPLPLPGLAATISCPHSYPLFYEPLGLDQGHRFLEVGLGSGYGAAVAREVVGEEGQVVSMEIDPVTFKYAKANLERAGYRDVVLVLADGGLGYPELQPYDRIALTAACMEIPAPLLEQLAVGGRLIAPVTGANGQDLTVFEKSTTGVSQKIICTVLYVNLRGQYGIPGEQDS</sequence>
<organism evidence="10 11">
    <name type="scientific">Bradyrhizobium sediminis</name>
    <dbReference type="NCBI Taxonomy" id="2840469"/>
    <lineage>
        <taxon>Bacteria</taxon>
        <taxon>Pseudomonadati</taxon>
        <taxon>Pseudomonadota</taxon>
        <taxon>Alphaproteobacteria</taxon>
        <taxon>Hyphomicrobiales</taxon>
        <taxon>Nitrobacteraceae</taxon>
        <taxon>Bradyrhizobium</taxon>
    </lineage>
</organism>
<dbReference type="GO" id="GO:0004719">
    <property type="term" value="F:protein-L-isoaspartate (D-aspartate) O-methyltransferase activity"/>
    <property type="evidence" value="ECO:0007669"/>
    <property type="project" value="UniProtKB-UniRule"/>
</dbReference>
<dbReference type="Pfam" id="PF01135">
    <property type="entry name" value="PCMT"/>
    <property type="match status" value="1"/>
</dbReference>
<evidence type="ECO:0000313" key="10">
    <source>
        <dbReference type="EMBL" id="QWG13153.1"/>
    </source>
</evidence>
<dbReference type="SUPFAM" id="SSF53335">
    <property type="entry name" value="S-adenosyl-L-methionine-dependent methyltransferases"/>
    <property type="match status" value="1"/>
</dbReference>
<evidence type="ECO:0000256" key="9">
    <source>
        <dbReference type="NCBIfam" id="TIGR00080"/>
    </source>
</evidence>
<dbReference type="NCBIfam" id="TIGR00080">
    <property type="entry name" value="pimt"/>
    <property type="match status" value="1"/>
</dbReference>
<keyword evidence="7 10" id="KW-0808">Transferase</keyword>
<comment type="subcellular location">
    <subcellularLocation>
        <location evidence="1">Cytoplasm</location>
    </subcellularLocation>
</comment>
<evidence type="ECO:0000256" key="7">
    <source>
        <dbReference type="ARBA" id="ARBA00022679"/>
    </source>
</evidence>
<gene>
    <name evidence="10" type="primary">pcm</name>
    <name evidence="10" type="ORF">KMZ29_26385</name>
</gene>
<name>A0A975RMX5_9BRAD</name>
<comment type="similarity">
    <text evidence="2">Belongs to the methyltransferase superfamily. L-isoaspartyl/D-aspartyl protein methyltransferase family.</text>
</comment>
<dbReference type="GO" id="GO:0005737">
    <property type="term" value="C:cytoplasm"/>
    <property type="evidence" value="ECO:0007669"/>
    <property type="project" value="UniProtKB-SubCell"/>
</dbReference>
<evidence type="ECO:0000256" key="1">
    <source>
        <dbReference type="ARBA" id="ARBA00004496"/>
    </source>
</evidence>
<keyword evidence="6 10" id="KW-0489">Methyltransferase</keyword>
<dbReference type="PANTHER" id="PTHR11579">
    <property type="entry name" value="PROTEIN-L-ISOASPARTATE O-METHYLTRANSFERASE"/>
    <property type="match status" value="1"/>
</dbReference>
<dbReference type="AlphaFoldDB" id="A0A975RMX5"/>
<keyword evidence="5" id="KW-0963">Cytoplasm</keyword>
<evidence type="ECO:0000313" key="11">
    <source>
        <dbReference type="Proteomes" id="UP000680839"/>
    </source>
</evidence>
<dbReference type="Gene3D" id="3.40.50.150">
    <property type="entry name" value="Vaccinia Virus protein VP39"/>
    <property type="match status" value="1"/>
</dbReference>